<evidence type="ECO:0000313" key="3">
    <source>
        <dbReference type="Proteomes" id="UP001357733"/>
    </source>
</evidence>
<protein>
    <submittedName>
        <fullName evidence="2">DUF1002 domain-containing protein</fullName>
    </submittedName>
</protein>
<sequence>MKRINKIFAGMMAFTILLSSVLANEDKGINEMWGKPTFVYGKGLSDSEIENTKKLLSIKNDENINSTYVDGKDELRYLVNGVGDDSQMISSALVQKTDKGGIKIEIVTKENITQITENQYENAAITAGVNNVNIKIASVKKVTGESALVGIFKAFEVNGEKLDSERMKVAQNELETSNMIVQENKNKEGFDAAKWNQVIINIKQEISNYYNENKDTADAKEVEKFITDSIQKYDLENTISDDQIQNLQKLFEDYQNTGAVDSKEVLEQLSSLSASIGEKAGKVLQDAKESGVLDKILGFFMGIIDAIRRAISK</sequence>
<accession>A0AAW9N072</accession>
<keyword evidence="3" id="KW-1185">Reference proteome</keyword>
<organism evidence="2 3">
    <name type="scientific">Citroniella saccharovorans</name>
    <dbReference type="NCBI Taxonomy" id="2053367"/>
    <lineage>
        <taxon>Bacteria</taxon>
        <taxon>Bacillati</taxon>
        <taxon>Bacillota</taxon>
        <taxon>Tissierellia</taxon>
        <taxon>Tissierellales</taxon>
        <taxon>Peptoniphilaceae</taxon>
        <taxon>Citroniella</taxon>
    </lineage>
</organism>
<keyword evidence="1" id="KW-0732">Signal</keyword>
<name>A0AAW9N072_9FIRM</name>
<dbReference type="Proteomes" id="UP001357733">
    <property type="component" value="Unassembled WGS sequence"/>
</dbReference>
<gene>
    <name evidence="2" type="ORF">VLK81_06545</name>
</gene>
<feature type="chain" id="PRO_5043925623" evidence="1">
    <location>
        <begin position="24"/>
        <end position="313"/>
    </location>
</feature>
<feature type="signal peptide" evidence="1">
    <location>
        <begin position="1"/>
        <end position="23"/>
    </location>
</feature>
<evidence type="ECO:0000256" key="1">
    <source>
        <dbReference type="SAM" id="SignalP"/>
    </source>
</evidence>
<dbReference type="EMBL" id="JAYKOT010000003">
    <property type="protein sequence ID" value="MEB3429672.1"/>
    <property type="molecule type" value="Genomic_DNA"/>
</dbReference>
<proteinExistence type="predicted"/>
<dbReference type="AlphaFoldDB" id="A0AAW9N072"/>
<comment type="caution">
    <text evidence="2">The sequence shown here is derived from an EMBL/GenBank/DDBJ whole genome shotgun (WGS) entry which is preliminary data.</text>
</comment>
<dbReference type="InterPro" id="IPR009343">
    <property type="entry name" value="DUF1002"/>
</dbReference>
<reference evidence="2 3" key="1">
    <citation type="submission" date="2024-01" db="EMBL/GenBank/DDBJ databases">
        <title>Complete genome sequence of Citroniella saccharovorans strain M6.X9, isolated from human fecal sample.</title>
        <authorList>
            <person name="Cheng G."/>
            <person name="Westerholm M."/>
            <person name="Schnurer A."/>
        </authorList>
    </citation>
    <scope>NUCLEOTIDE SEQUENCE [LARGE SCALE GENOMIC DNA]</scope>
    <source>
        <strain evidence="2 3">DSM 29873</strain>
    </source>
</reference>
<dbReference type="RefSeq" id="WP_324619849.1">
    <property type="nucleotide sequence ID" value="NZ_JAYKOT010000003.1"/>
</dbReference>
<dbReference type="Pfam" id="PF06207">
    <property type="entry name" value="DUF1002"/>
    <property type="match status" value="1"/>
</dbReference>
<evidence type="ECO:0000313" key="2">
    <source>
        <dbReference type="EMBL" id="MEB3429672.1"/>
    </source>
</evidence>